<keyword evidence="2" id="KW-1185">Reference proteome</keyword>
<sequence length="88" mass="9916">MRIEKVGGNRGPIVSCLRQLCFGEEKEMSFSIGEVVFYSLKIRSKTMNAAEVNEEKVEGYVKTFWVATESAVRSEVISGPLTRRELRG</sequence>
<accession>A0A5B7GR15</accession>
<protein>
    <submittedName>
        <fullName evidence="1">Uncharacterized protein</fullName>
    </submittedName>
</protein>
<dbReference type="AlphaFoldDB" id="A0A5B7GR15"/>
<reference evidence="1 2" key="1">
    <citation type="submission" date="2019-05" db="EMBL/GenBank/DDBJ databases">
        <title>Another draft genome of Portunus trituberculatus and its Hox gene families provides insights of decapod evolution.</title>
        <authorList>
            <person name="Jeong J.-H."/>
            <person name="Song I."/>
            <person name="Kim S."/>
            <person name="Choi T."/>
            <person name="Kim D."/>
            <person name="Ryu S."/>
            <person name="Kim W."/>
        </authorList>
    </citation>
    <scope>NUCLEOTIDE SEQUENCE [LARGE SCALE GENOMIC DNA]</scope>
    <source>
        <tissue evidence="1">Muscle</tissue>
    </source>
</reference>
<comment type="caution">
    <text evidence="1">The sequence shown here is derived from an EMBL/GenBank/DDBJ whole genome shotgun (WGS) entry which is preliminary data.</text>
</comment>
<organism evidence="1 2">
    <name type="scientific">Portunus trituberculatus</name>
    <name type="common">Swimming crab</name>
    <name type="synonym">Neptunus trituberculatus</name>
    <dbReference type="NCBI Taxonomy" id="210409"/>
    <lineage>
        <taxon>Eukaryota</taxon>
        <taxon>Metazoa</taxon>
        <taxon>Ecdysozoa</taxon>
        <taxon>Arthropoda</taxon>
        <taxon>Crustacea</taxon>
        <taxon>Multicrustacea</taxon>
        <taxon>Malacostraca</taxon>
        <taxon>Eumalacostraca</taxon>
        <taxon>Eucarida</taxon>
        <taxon>Decapoda</taxon>
        <taxon>Pleocyemata</taxon>
        <taxon>Brachyura</taxon>
        <taxon>Eubrachyura</taxon>
        <taxon>Portunoidea</taxon>
        <taxon>Portunidae</taxon>
        <taxon>Portuninae</taxon>
        <taxon>Portunus</taxon>
    </lineage>
</organism>
<dbReference type="Proteomes" id="UP000324222">
    <property type="component" value="Unassembled WGS sequence"/>
</dbReference>
<evidence type="ECO:0000313" key="1">
    <source>
        <dbReference type="EMBL" id="MPC59775.1"/>
    </source>
</evidence>
<gene>
    <name evidence="1" type="ORF">E2C01_053803</name>
</gene>
<dbReference type="EMBL" id="VSRR010016863">
    <property type="protein sequence ID" value="MPC59775.1"/>
    <property type="molecule type" value="Genomic_DNA"/>
</dbReference>
<proteinExistence type="predicted"/>
<evidence type="ECO:0000313" key="2">
    <source>
        <dbReference type="Proteomes" id="UP000324222"/>
    </source>
</evidence>
<name>A0A5B7GR15_PORTR</name>